<dbReference type="EMBL" id="JAFBBK010000001">
    <property type="protein sequence ID" value="MBM7415540.1"/>
    <property type="molecule type" value="Genomic_DNA"/>
</dbReference>
<reference evidence="1 2" key="1">
    <citation type="submission" date="2021-01" db="EMBL/GenBank/DDBJ databases">
        <title>Genomics of switchgrass bacterial isolates.</title>
        <authorList>
            <person name="Shade A."/>
        </authorList>
    </citation>
    <scope>NUCLEOTIDE SEQUENCE [LARGE SCALE GENOMIC DNA]</scope>
    <source>
        <strain evidence="1 2">PvP111</strain>
    </source>
</reference>
<keyword evidence="2" id="KW-1185">Reference proteome</keyword>
<evidence type="ECO:0000313" key="2">
    <source>
        <dbReference type="Proteomes" id="UP000703038"/>
    </source>
</evidence>
<name>A0ABS2KUC6_9NOCA</name>
<sequence>MFDGTRVLAVGNGLRSFRIDAPLMDSGEDVDAALLWDEADGPLL</sequence>
<accession>A0ABS2KUC6</accession>
<dbReference type="RefSeq" id="WP_275581304.1">
    <property type="nucleotide sequence ID" value="NZ_JAFBBK010000001.1"/>
</dbReference>
<comment type="caution">
    <text evidence="1">The sequence shown here is derived from an EMBL/GenBank/DDBJ whole genome shotgun (WGS) entry which is preliminary data.</text>
</comment>
<proteinExistence type="predicted"/>
<organism evidence="1 2">
    <name type="scientific">Rhodococcoides corynebacterioides</name>
    <dbReference type="NCBI Taxonomy" id="53972"/>
    <lineage>
        <taxon>Bacteria</taxon>
        <taxon>Bacillati</taxon>
        <taxon>Actinomycetota</taxon>
        <taxon>Actinomycetes</taxon>
        <taxon>Mycobacteriales</taxon>
        <taxon>Nocardiaceae</taxon>
        <taxon>Rhodococcoides</taxon>
    </lineage>
</organism>
<protein>
    <submittedName>
        <fullName evidence="1">Uncharacterized protein</fullName>
    </submittedName>
</protein>
<gene>
    <name evidence="1" type="ORF">JOE42_002273</name>
</gene>
<dbReference type="Proteomes" id="UP000703038">
    <property type="component" value="Unassembled WGS sequence"/>
</dbReference>
<evidence type="ECO:0000313" key="1">
    <source>
        <dbReference type="EMBL" id="MBM7415540.1"/>
    </source>
</evidence>